<name>X1AVL5_9ZZZZ</name>
<sequence length="97" mass="11517">MAEEDKKEQRKQIAWNILSSQARLITHLRTKAINAFLAGQIKDWFWFLNSIREAINCDLEKAEREELDDVEKEIIEKLTKRLKSILDEKKEGIMLFL</sequence>
<organism evidence="1">
    <name type="scientific">marine sediment metagenome</name>
    <dbReference type="NCBI Taxonomy" id="412755"/>
    <lineage>
        <taxon>unclassified sequences</taxon>
        <taxon>metagenomes</taxon>
        <taxon>ecological metagenomes</taxon>
    </lineage>
</organism>
<dbReference type="AlphaFoldDB" id="X1AVL5"/>
<proteinExistence type="predicted"/>
<dbReference type="EMBL" id="BART01018619">
    <property type="protein sequence ID" value="GAG76273.1"/>
    <property type="molecule type" value="Genomic_DNA"/>
</dbReference>
<protein>
    <submittedName>
        <fullName evidence="1">Uncharacterized protein</fullName>
    </submittedName>
</protein>
<gene>
    <name evidence="1" type="ORF">S01H4_35094</name>
</gene>
<reference evidence="1" key="1">
    <citation type="journal article" date="2014" name="Front. Microbiol.">
        <title>High frequency of phylogenetically diverse reductive dehalogenase-homologous genes in deep subseafloor sedimentary metagenomes.</title>
        <authorList>
            <person name="Kawai M."/>
            <person name="Futagami T."/>
            <person name="Toyoda A."/>
            <person name="Takaki Y."/>
            <person name="Nishi S."/>
            <person name="Hori S."/>
            <person name="Arai W."/>
            <person name="Tsubouchi T."/>
            <person name="Morono Y."/>
            <person name="Uchiyama I."/>
            <person name="Ito T."/>
            <person name="Fujiyama A."/>
            <person name="Inagaki F."/>
            <person name="Takami H."/>
        </authorList>
    </citation>
    <scope>NUCLEOTIDE SEQUENCE</scope>
    <source>
        <strain evidence="1">Expedition CK06-06</strain>
    </source>
</reference>
<accession>X1AVL5</accession>
<evidence type="ECO:0000313" key="1">
    <source>
        <dbReference type="EMBL" id="GAG76273.1"/>
    </source>
</evidence>
<comment type="caution">
    <text evidence="1">The sequence shown here is derived from an EMBL/GenBank/DDBJ whole genome shotgun (WGS) entry which is preliminary data.</text>
</comment>